<dbReference type="RefSeq" id="WP_017895707.1">
    <property type="nucleotide sequence ID" value="NZ_CBXI010000024.1"/>
</dbReference>
<proteinExistence type="predicted"/>
<dbReference type="Proteomes" id="UP000019482">
    <property type="component" value="Unassembled WGS sequence"/>
</dbReference>
<evidence type="ECO:0000256" key="1">
    <source>
        <dbReference type="SAM" id="Phobius"/>
    </source>
</evidence>
<dbReference type="GeneID" id="29419976"/>
<dbReference type="OrthoDB" id="1928949at2"/>
<keyword evidence="1" id="KW-0812">Transmembrane</keyword>
<organism evidence="2 3">
    <name type="scientific">Clostridium tyrobutyricum DIVETGP</name>
    <dbReference type="NCBI Taxonomy" id="1408889"/>
    <lineage>
        <taxon>Bacteria</taxon>
        <taxon>Bacillati</taxon>
        <taxon>Bacillota</taxon>
        <taxon>Clostridia</taxon>
        <taxon>Eubacteriales</taxon>
        <taxon>Clostridiaceae</taxon>
        <taxon>Clostridium</taxon>
    </lineage>
</organism>
<evidence type="ECO:0000313" key="3">
    <source>
        <dbReference type="Proteomes" id="UP000019482"/>
    </source>
</evidence>
<dbReference type="AlphaFoldDB" id="W6N5U1"/>
<dbReference type="EMBL" id="CBXI010000024">
    <property type="protein sequence ID" value="CDL91475.1"/>
    <property type="molecule type" value="Genomic_DNA"/>
</dbReference>
<keyword evidence="3" id="KW-1185">Reference proteome</keyword>
<gene>
    <name evidence="2" type="ORF">CTDIVETGP_1545</name>
</gene>
<feature type="transmembrane region" description="Helical" evidence="1">
    <location>
        <begin position="6"/>
        <end position="26"/>
    </location>
</feature>
<protein>
    <submittedName>
        <fullName evidence="2">Uncharacterized protein</fullName>
    </submittedName>
</protein>
<accession>W6N5U1</accession>
<keyword evidence="1" id="KW-1133">Transmembrane helix</keyword>
<sequence length="229" mass="24641">MWILYLIGIVLLIMFAKSMILNPILFKKKWQAVLGYGVPGIICLLLFFGSILLDYNAQQAYFKDQSERIASSNWQPPTVSGNVTPVKATTANSNYVSIPITNNSDLQKGLSDLQKDLDNLQNSIDSGKIVPVVANTKNTTPANNNINVSLDNHSPRKNSIIHLTVTGLPGSKVTAICNYKTTTTPYTGVIGNNGKAIIPIKIGTSTSGFPVNIDVTAGNAKAQTSFTAQ</sequence>
<feature type="transmembrane region" description="Helical" evidence="1">
    <location>
        <begin position="33"/>
        <end position="53"/>
    </location>
</feature>
<evidence type="ECO:0000313" key="2">
    <source>
        <dbReference type="EMBL" id="CDL91475.1"/>
    </source>
</evidence>
<keyword evidence="1" id="KW-0472">Membrane</keyword>
<reference evidence="2 3" key="1">
    <citation type="journal article" date="2015" name="Genome Announc.">
        <title>Draft Genome Sequence of Clostridium tyrobutyricum Strain DIVETGP, Isolated from Cow's Milk for Grana Padano Production.</title>
        <authorList>
            <person name="Soggiu A."/>
            <person name="Piras C."/>
            <person name="Gaiarsa S."/>
            <person name="Sassera D."/>
            <person name="Roncada P."/>
            <person name="Bendixen E."/>
            <person name="Brasca M."/>
            <person name="Bonizzi L."/>
        </authorList>
    </citation>
    <scope>NUCLEOTIDE SEQUENCE [LARGE SCALE GENOMIC DNA]</scope>
    <source>
        <strain evidence="2 3">DIVETGP</strain>
    </source>
</reference>
<name>W6N5U1_CLOTY</name>
<comment type="caution">
    <text evidence="2">The sequence shown here is derived from an EMBL/GenBank/DDBJ whole genome shotgun (WGS) entry which is preliminary data.</text>
</comment>